<dbReference type="OrthoDB" id="4281716at2"/>
<evidence type="ECO:0000313" key="2">
    <source>
        <dbReference type="EMBL" id="RNM12171.1"/>
    </source>
</evidence>
<accession>A0A3N0GIB2</accession>
<evidence type="ECO:0000259" key="1">
    <source>
        <dbReference type="Pfam" id="PF00144"/>
    </source>
</evidence>
<dbReference type="RefSeq" id="WP_123224752.1">
    <property type="nucleotide sequence ID" value="NZ_RJSF01000046.1"/>
</dbReference>
<dbReference type="PANTHER" id="PTHR43283">
    <property type="entry name" value="BETA-LACTAMASE-RELATED"/>
    <property type="match status" value="1"/>
</dbReference>
<dbReference type="AlphaFoldDB" id="A0A3N0GIB2"/>
<evidence type="ECO:0000313" key="3">
    <source>
        <dbReference type="Proteomes" id="UP000279994"/>
    </source>
</evidence>
<name>A0A3N0GIB2_9ACTN</name>
<dbReference type="GO" id="GO:0016787">
    <property type="term" value="F:hydrolase activity"/>
    <property type="evidence" value="ECO:0007669"/>
    <property type="project" value="UniProtKB-KW"/>
</dbReference>
<dbReference type="Pfam" id="PF00144">
    <property type="entry name" value="Beta-lactamase"/>
    <property type="match status" value="1"/>
</dbReference>
<dbReference type="InterPro" id="IPR001466">
    <property type="entry name" value="Beta-lactam-related"/>
</dbReference>
<keyword evidence="2" id="KW-0378">Hydrolase</keyword>
<dbReference type="InterPro" id="IPR012338">
    <property type="entry name" value="Beta-lactam/transpept-like"/>
</dbReference>
<dbReference type="SUPFAM" id="SSF56601">
    <property type="entry name" value="beta-lactamase/transpeptidase-like"/>
    <property type="match status" value="1"/>
</dbReference>
<dbReference type="InterPro" id="IPR050789">
    <property type="entry name" value="Diverse_Enzym_Activities"/>
</dbReference>
<reference evidence="2 3" key="1">
    <citation type="submission" date="2018-11" db="EMBL/GenBank/DDBJ databases">
        <authorList>
            <person name="Li F."/>
        </authorList>
    </citation>
    <scope>NUCLEOTIDE SEQUENCE [LARGE SCALE GENOMIC DNA]</scope>
    <source>
        <strain evidence="2 3">Gsoil 818</strain>
    </source>
</reference>
<comment type="caution">
    <text evidence="2">The sequence shown here is derived from an EMBL/GenBank/DDBJ whole genome shotgun (WGS) entry which is preliminary data.</text>
</comment>
<feature type="domain" description="Beta-lactamase-related" evidence="1">
    <location>
        <begin position="18"/>
        <end position="374"/>
    </location>
</feature>
<proteinExistence type="predicted"/>
<dbReference type="EMBL" id="RJSF01000046">
    <property type="protein sequence ID" value="RNM12171.1"/>
    <property type="molecule type" value="Genomic_DNA"/>
</dbReference>
<protein>
    <submittedName>
        <fullName evidence="2">Class A beta-lactamase-related serine hydrolase</fullName>
    </submittedName>
</protein>
<keyword evidence="3" id="KW-1185">Reference proteome</keyword>
<dbReference type="Proteomes" id="UP000279994">
    <property type="component" value="Unassembled WGS sequence"/>
</dbReference>
<organism evidence="2 3">
    <name type="scientific">Nocardioides pocheonensis</name>
    <dbReference type="NCBI Taxonomy" id="661485"/>
    <lineage>
        <taxon>Bacteria</taxon>
        <taxon>Bacillati</taxon>
        <taxon>Actinomycetota</taxon>
        <taxon>Actinomycetes</taxon>
        <taxon>Propionibacteriales</taxon>
        <taxon>Nocardioidaceae</taxon>
        <taxon>Nocardioides</taxon>
    </lineage>
</organism>
<dbReference type="Gene3D" id="3.40.710.10">
    <property type="entry name" value="DD-peptidase/beta-lactamase superfamily"/>
    <property type="match status" value="1"/>
</dbReference>
<sequence>MSNTVDRSAAAPAVASLAQLVDDAVSDGVAPFLVAMVADRDGVRWQHCAGLANATHPASPDSVLSIFSATKAVGGLMAVMAIDRGLITMDTPVGDVLPQFDKLQVLESVGPNGPVFRKPKRRATLRHLLTHTSGMGLEFYYPLMAEYAARTGAPSDVTGTFESLNYPLLFDPGEDFAYGIGLDWVGALVAELDGRSIDRFVQEEILEPLGMKHTYFERAAAGDQLATIRLKRPDGEFEPMENFLPENPEIYHMGYALYSSSADYLTFLRLVLNEGELDGRRLVSPEAMQLMYTDQLPGVALPTPILKSSAAIICDTEPCPGTRKTHTAGFFRNEDALPGMRNVGSLFWGGALNTHYWADPHAGIAAVFMTQMSPFFEPRLMERFTEFERTVYRDLVN</sequence>
<dbReference type="PANTHER" id="PTHR43283:SF3">
    <property type="entry name" value="BETA-LACTAMASE FAMILY PROTEIN (AFU_ORTHOLOGUE AFUA_5G07500)"/>
    <property type="match status" value="1"/>
</dbReference>
<gene>
    <name evidence="2" type="ORF">EFL26_20415</name>
</gene>